<dbReference type="Pfam" id="PF02254">
    <property type="entry name" value="TrkA_N"/>
    <property type="match status" value="1"/>
</dbReference>
<reference evidence="3 4" key="1">
    <citation type="submission" date="2023-07" db="EMBL/GenBank/DDBJ databases">
        <title>Sequencing the genomes of 1000 actinobacteria strains.</title>
        <authorList>
            <person name="Klenk H.-P."/>
        </authorList>
    </citation>
    <scope>NUCLEOTIDE SEQUENCE [LARGE SCALE GENOMIC DNA]</scope>
    <source>
        <strain evidence="3 4">DSM 19426</strain>
    </source>
</reference>
<dbReference type="Gene3D" id="3.30.70.1450">
    <property type="entry name" value="Regulator of K+ conductance, C-terminal domain"/>
    <property type="match status" value="1"/>
</dbReference>
<dbReference type="InterPro" id="IPR050721">
    <property type="entry name" value="Trk_Ktr_HKT_K-transport"/>
</dbReference>
<organism evidence="3 4">
    <name type="scientific">Nocardioides marmoribigeumensis</name>
    <dbReference type="NCBI Taxonomy" id="433649"/>
    <lineage>
        <taxon>Bacteria</taxon>
        <taxon>Bacillati</taxon>
        <taxon>Actinomycetota</taxon>
        <taxon>Actinomycetes</taxon>
        <taxon>Propionibacteriales</taxon>
        <taxon>Nocardioidaceae</taxon>
        <taxon>Nocardioides</taxon>
    </lineage>
</organism>
<dbReference type="PANTHER" id="PTHR43833:SF9">
    <property type="entry name" value="POTASSIUM CHANNEL PROTEIN YUGO-RELATED"/>
    <property type="match status" value="1"/>
</dbReference>
<dbReference type="Proteomes" id="UP001183648">
    <property type="component" value="Unassembled WGS sequence"/>
</dbReference>
<feature type="region of interest" description="Disordered" evidence="1">
    <location>
        <begin position="259"/>
        <end position="280"/>
    </location>
</feature>
<name>A0ABU2BVA5_9ACTN</name>
<accession>A0ABU2BVA5</accession>
<evidence type="ECO:0000313" key="3">
    <source>
        <dbReference type="EMBL" id="MDR7362201.1"/>
    </source>
</evidence>
<dbReference type="EMBL" id="JAVDYG010000001">
    <property type="protein sequence ID" value="MDR7362201.1"/>
    <property type="molecule type" value="Genomic_DNA"/>
</dbReference>
<comment type="caution">
    <text evidence="3">The sequence shown here is derived from an EMBL/GenBank/DDBJ whole genome shotgun (WGS) entry which is preliminary data.</text>
</comment>
<evidence type="ECO:0000313" key="4">
    <source>
        <dbReference type="Proteomes" id="UP001183648"/>
    </source>
</evidence>
<dbReference type="InterPro" id="IPR036291">
    <property type="entry name" value="NAD(P)-bd_dom_sf"/>
</dbReference>
<protein>
    <submittedName>
        <fullName evidence="3">Trk K+ transport system NAD-binding subunit</fullName>
    </submittedName>
</protein>
<sequence>MHTGGTRLGVAAITGALVGLVIDHLLEEGQGMGAAGYRGHVVVCGWNATAGDLVAGLAGEDHQRRVVVLHDSERNPAGAGVHFVRGDVTDVVDLDRAGIRDAEVAIICPTSPSHAADLRSILVVMAIESVAPHVRTVVEVNDPQHADHFRRAHADEVMVTSGTSSRLLARSALHPGLAEIVTDLVSGGDGSELYRVRLPDDYVGLTVDELSAHLRRHHGATLVAIGREGHSYVNPATDFRLQCGDDAVVVAEALGTLAPLGPGEPPASLPTQARHRAGGDAVAPALPLAEA</sequence>
<dbReference type="InterPro" id="IPR003148">
    <property type="entry name" value="RCK_N"/>
</dbReference>
<dbReference type="PANTHER" id="PTHR43833">
    <property type="entry name" value="POTASSIUM CHANNEL PROTEIN 2-RELATED-RELATED"/>
    <property type="match status" value="1"/>
</dbReference>
<dbReference type="RefSeq" id="WP_344116840.1">
    <property type="nucleotide sequence ID" value="NZ_BAAAPS010000008.1"/>
</dbReference>
<dbReference type="SUPFAM" id="SSF51735">
    <property type="entry name" value="NAD(P)-binding Rossmann-fold domains"/>
    <property type="match status" value="1"/>
</dbReference>
<feature type="domain" description="RCK N-terminal" evidence="2">
    <location>
        <begin position="38"/>
        <end position="159"/>
    </location>
</feature>
<proteinExistence type="predicted"/>
<keyword evidence="4" id="KW-1185">Reference proteome</keyword>
<dbReference type="SUPFAM" id="SSF116726">
    <property type="entry name" value="TrkA C-terminal domain-like"/>
    <property type="match status" value="1"/>
</dbReference>
<evidence type="ECO:0000256" key="1">
    <source>
        <dbReference type="SAM" id="MobiDB-lite"/>
    </source>
</evidence>
<evidence type="ECO:0000259" key="2">
    <source>
        <dbReference type="PROSITE" id="PS51201"/>
    </source>
</evidence>
<dbReference type="Gene3D" id="3.40.50.720">
    <property type="entry name" value="NAD(P)-binding Rossmann-like Domain"/>
    <property type="match status" value="1"/>
</dbReference>
<gene>
    <name evidence="3" type="ORF">J2S63_001754</name>
</gene>
<dbReference type="PROSITE" id="PS51201">
    <property type="entry name" value="RCK_N"/>
    <property type="match status" value="1"/>
</dbReference>
<dbReference type="InterPro" id="IPR036721">
    <property type="entry name" value="RCK_C_sf"/>
</dbReference>